<dbReference type="EMBL" id="AVPF01000055">
    <property type="protein sequence ID" value="KGX84480.1"/>
    <property type="molecule type" value="Genomic_DNA"/>
</dbReference>
<keyword evidence="2" id="KW-1185">Reference proteome</keyword>
<dbReference type="Gene3D" id="3.30.1240.10">
    <property type="match status" value="1"/>
</dbReference>
<name>A0A0A5G083_9BACI</name>
<gene>
    <name evidence="1" type="ORF">N783_14255</name>
</gene>
<dbReference type="SFLD" id="SFLDG01140">
    <property type="entry name" value="C2.B:_Phosphomannomutase_and_P"/>
    <property type="match status" value="1"/>
</dbReference>
<dbReference type="eggNOG" id="COG0561">
    <property type="taxonomic scope" value="Bacteria"/>
</dbReference>
<dbReference type="SFLD" id="SFLDS00003">
    <property type="entry name" value="Haloacid_Dehalogenase"/>
    <property type="match status" value="1"/>
</dbReference>
<sequence length="267" mass="29994">MIKLFITDLDGTLLGMNHSIKPEDIQAVQTLPEKGIDFAVASGRMDHEIIEVMKRVEARAHRVSQNGAFLYDRDDQHIHSQTFEGALAQRILDVIEDEPLIKTVSTADSTYTAKHSKWIDLISEQLFHDIIVEPSLRDHVGTKIQASKISLNGKEQEVMEAYERIYSSLHNDVDIFISHESCVDIMPKAINKGTGITALLDKLDVKPEEIVCIGDSFNDLSMFELTPHSYAMSGAHPEVKEKANHVVDHVHEAIEDIEKKMSVIQSN</sequence>
<dbReference type="RefSeq" id="WP_027447320.1">
    <property type="nucleotide sequence ID" value="NZ_AULJ01000058.1"/>
</dbReference>
<dbReference type="PANTHER" id="PTHR10000:SF8">
    <property type="entry name" value="HAD SUPERFAMILY HYDROLASE-LIKE, TYPE 3"/>
    <property type="match status" value="1"/>
</dbReference>
<accession>A0A0A5G083</accession>
<dbReference type="AlphaFoldDB" id="A0A0A5G083"/>
<dbReference type="InterPro" id="IPR006379">
    <property type="entry name" value="HAD-SF_hydro_IIB"/>
</dbReference>
<evidence type="ECO:0008006" key="3">
    <source>
        <dbReference type="Google" id="ProtNLM"/>
    </source>
</evidence>
<dbReference type="PANTHER" id="PTHR10000">
    <property type="entry name" value="PHOSPHOSERINE PHOSPHATASE"/>
    <property type="match status" value="1"/>
</dbReference>
<dbReference type="NCBIfam" id="TIGR00099">
    <property type="entry name" value="Cof-subfamily"/>
    <property type="match status" value="1"/>
</dbReference>
<comment type="caution">
    <text evidence="1">The sequence shown here is derived from an EMBL/GenBank/DDBJ whole genome shotgun (WGS) entry which is preliminary data.</text>
</comment>
<dbReference type="Gene3D" id="3.40.50.1000">
    <property type="entry name" value="HAD superfamily/HAD-like"/>
    <property type="match status" value="1"/>
</dbReference>
<dbReference type="Pfam" id="PF08282">
    <property type="entry name" value="Hydrolase_3"/>
    <property type="match status" value="1"/>
</dbReference>
<reference evidence="1 2" key="1">
    <citation type="submission" date="2013-08" db="EMBL/GenBank/DDBJ databases">
        <authorList>
            <person name="Huang J."/>
            <person name="Wang G."/>
        </authorList>
    </citation>
    <scope>NUCLEOTIDE SEQUENCE [LARGE SCALE GENOMIC DNA]</scope>
    <source>
        <strain evidence="1 2">BH030004</strain>
    </source>
</reference>
<dbReference type="InterPro" id="IPR023214">
    <property type="entry name" value="HAD_sf"/>
</dbReference>
<dbReference type="STRING" id="1385511.GCA_000425225_03809"/>
<dbReference type="GO" id="GO:0016791">
    <property type="term" value="F:phosphatase activity"/>
    <property type="evidence" value="ECO:0007669"/>
    <property type="project" value="TreeGrafter"/>
</dbReference>
<dbReference type="Proteomes" id="UP000030403">
    <property type="component" value="Unassembled WGS sequence"/>
</dbReference>
<proteinExistence type="predicted"/>
<dbReference type="InterPro" id="IPR036412">
    <property type="entry name" value="HAD-like_sf"/>
</dbReference>
<dbReference type="GO" id="GO:0000287">
    <property type="term" value="F:magnesium ion binding"/>
    <property type="evidence" value="ECO:0007669"/>
    <property type="project" value="TreeGrafter"/>
</dbReference>
<organism evidence="1 2">
    <name type="scientific">Pontibacillus marinus BH030004 = DSM 16465</name>
    <dbReference type="NCBI Taxonomy" id="1385511"/>
    <lineage>
        <taxon>Bacteria</taxon>
        <taxon>Bacillati</taxon>
        <taxon>Bacillota</taxon>
        <taxon>Bacilli</taxon>
        <taxon>Bacillales</taxon>
        <taxon>Bacillaceae</taxon>
        <taxon>Pontibacillus</taxon>
    </lineage>
</organism>
<dbReference type="InterPro" id="IPR000150">
    <property type="entry name" value="Cof"/>
</dbReference>
<dbReference type="OrthoDB" id="9806027at2"/>
<protein>
    <recommendedName>
        <fullName evidence="3">HAD family hydrolase</fullName>
    </recommendedName>
</protein>
<dbReference type="SUPFAM" id="SSF56784">
    <property type="entry name" value="HAD-like"/>
    <property type="match status" value="1"/>
</dbReference>
<dbReference type="NCBIfam" id="TIGR01484">
    <property type="entry name" value="HAD-SF-IIB"/>
    <property type="match status" value="1"/>
</dbReference>
<evidence type="ECO:0000313" key="1">
    <source>
        <dbReference type="EMBL" id="KGX84480.1"/>
    </source>
</evidence>
<dbReference type="GO" id="GO:0005829">
    <property type="term" value="C:cytosol"/>
    <property type="evidence" value="ECO:0007669"/>
    <property type="project" value="TreeGrafter"/>
</dbReference>
<evidence type="ECO:0000313" key="2">
    <source>
        <dbReference type="Proteomes" id="UP000030403"/>
    </source>
</evidence>